<feature type="compositionally biased region" description="Basic and acidic residues" evidence="3">
    <location>
        <begin position="60"/>
        <end position="75"/>
    </location>
</feature>
<evidence type="ECO:0008006" key="7">
    <source>
        <dbReference type="Google" id="ProtNLM"/>
    </source>
</evidence>
<feature type="compositionally biased region" description="Low complexity" evidence="3">
    <location>
        <begin position="18"/>
        <end position="33"/>
    </location>
</feature>
<dbReference type="PANTHER" id="PTHR37042">
    <property type="entry name" value="OUTER MEMBRANE PROTEIN RV1973"/>
    <property type="match status" value="1"/>
</dbReference>
<feature type="compositionally biased region" description="Basic and acidic residues" evidence="3">
    <location>
        <begin position="1"/>
        <end position="10"/>
    </location>
</feature>
<proteinExistence type="predicted"/>
<dbReference type="EMBL" id="JACJIA010000003">
    <property type="protein sequence ID" value="MBA8951138.1"/>
    <property type="molecule type" value="Genomic_DNA"/>
</dbReference>
<dbReference type="Proteomes" id="UP000572680">
    <property type="component" value="Unassembled WGS sequence"/>
</dbReference>
<comment type="subcellular location">
    <subcellularLocation>
        <location evidence="1">Membrane</location>
    </subcellularLocation>
</comment>
<dbReference type="AlphaFoldDB" id="A0A7W3LN12"/>
<feature type="compositionally biased region" description="Acidic residues" evidence="3">
    <location>
        <begin position="48"/>
        <end position="59"/>
    </location>
</feature>
<feature type="region of interest" description="Disordered" evidence="3">
    <location>
        <begin position="294"/>
        <end position="328"/>
    </location>
</feature>
<keyword evidence="4" id="KW-0812">Transmembrane</keyword>
<evidence type="ECO:0000313" key="6">
    <source>
        <dbReference type="Proteomes" id="UP000572680"/>
    </source>
</evidence>
<feature type="compositionally biased region" description="Basic and acidic residues" evidence="3">
    <location>
        <begin position="317"/>
        <end position="328"/>
    </location>
</feature>
<feature type="compositionally biased region" description="Acidic residues" evidence="3">
    <location>
        <begin position="91"/>
        <end position="109"/>
    </location>
</feature>
<accession>A0A7W3LN12</accession>
<comment type="caution">
    <text evidence="5">The sequence shown here is derived from an EMBL/GenBank/DDBJ whole genome shotgun (WGS) entry which is preliminary data.</text>
</comment>
<dbReference type="PANTHER" id="PTHR37042:SF4">
    <property type="entry name" value="OUTER MEMBRANE PROTEIN RV1973"/>
    <property type="match status" value="1"/>
</dbReference>
<feature type="transmembrane region" description="Helical" evidence="4">
    <location>
        <begin position="140"/>
        <end position="159"/>
    </location>
</feature>
<organism evidence="5 6">
    <name type="scientific">Actinomadura namibiensis</name>
    <dbReference type="NCBI Taxonomy" id="182080"/>
    <lineage>
        <taxon>Bacteria</taxon>
        <taxon>Bacillati</taxon>
        <taxon>Actinomycetota</taxon>
        <taxon>Actinomycetes</taxon>
        <taxon>Streptosporangiales</taxon>
        <taxon>Thermomonosporaceae</taxon>
        <taxon>Actinomadura</taxon>
    </lineage>
</organism>
<name>A0A7W3LN12_ACTNM</name>
<reference evidence="5 6" key="1">
    <citation type="submission" date="2020-08" db="EMBL/GenBank/DDBJ databases">
        <title>Genomic Encyclopedia of Type Strains, Phase IV (KMG-IV): sequencing the most valuable type-strain genomes for metagenomic binning, comparative biology and taxonomic classification.</title>
        <authorList>
            <person name="Goeker M."/>
        </authorList>
    </citation>
    <scope>NUCLEOTIDE SEQUENCE [LARGE SCALE GENOMIC DNA]</scope>
    <source>
        <strain evidence="5 6">DSM 44197</strain>
    </source>
</reference>
<keyword evidence="4" id="KW-1133">Transmembrane helix</keyword>
<keyword evidence="6" id="KW-1185">Reference proteome</keyword>
<feature type="compositionally biased region" description="Basic residues" evidence="3">
    <location>
        <begin position="76"/>
        <end position="85"/>
    </location>
</feature>
<feature type="region of interest" description="Disordered" evidence="3">
    <location>
        <begin position="1"/>
        <end position="124"/>
    </location>
</feature>
<dbReference type="GO" id="GO:0016020">
    <property type="term" value="C:membrane"/>
    <property type="evidence" value="ECO:0007669"/>
    <property type="project" value="UniProtKB-SubCell"/>
</dbReference>
<evidence type="ECO:0000256" key="4">
    <source>
        <dbReference type="SAM" id="Phobius"/>
    </source>
</evidence>
<evidence type="ECO:0000256" key="2">
    <source>
        <dbReference type="ARBA" id="ARBA00023136"/>
    </source>
</evidence>
<dbReference type="RefSeq" id="WP_182843513.1">
    <property type="nucleotide sequence ID" value="NZ_BAAALP010000009.1"/>
</dbReference>
<evidence type="ECO:0000256" key="3">
    <source>
        <dbReference type="SAM" id="MobiDB-lite"/>
    </source>
</evidence>
<sequence>MTARTPKDVTEDAEEAPAAEVEAPGEDAAGGEASRPARRKRRVRVIEVIDDDDDDLDLDDVLKSVEEEERREPRPKPKPAARPRPKPAEPVEADTDDDSEDSEDSEDAESAAPRGKKARPAPVNVDAAPAGSAFGMTRTAAVVTVVLVAALASLAIWQWTSASSLSSAEQDRRSVEKVAAAYGNAALNYNAANYQSQMDKAQKLMAGDLLDNFKQCTLPNLGNTFKEQPELALTSKTAQTFVGSVDERFATATVSVDVTVRSKTLNTDVPANLIRLSLSKVGGDWKVTQQFASGNNQQKRGCDDGGLAVPGGGTGTDKGKEKDTKPKN</sequence>
<evidence type="ECO:0000256" key="1">
    <source>
        <dbReference type="ARBA" id="ARBA00004370"/>
    </source>
</evidence>
<gene>
    <name evidence="5" type="ORF">HNR61_002769</name>
</gene>
<keyword evidence="2 4" id="KW-0472">Membrane</keyword>
<protein>
    <recommendedName>
        <fullName evidence="7">Mce-associated membrane protein</fullName>
    </recommendedName>
</protein>
<evidence type="ECO:0000313" key="5">
    <source>
        <dbReference type="EMBL" id="MBA8951138.1"/>
    </source>
</evidence>